<dbReference type="EMBL" id="CP000361">
    <property type="protein sequence ID" value="ABV67603.1"/>
    <property type="molecule type" value="Genomic_DNA"/>
</dbReference>
<accession>A8EUH9</accession>
<dbReference type="Proteomes" id="UP000001136">
    <property type="component" value="Chromosome"/>
</dbReference>
<reference evidence="3 4" key="1">
    <citation type="journal article" date="2007" name="PLoS ONE">
        <title>The complete genome sequence and analysis of the Epsilonproteobacterium Arcobacter butzleri.</title>
        <authorList>
            <person name="Miller W.G."/>
            <person name="Parker C.T."/>
            <person name="Rubenfield M."/>
            <person name="Mendz G.L."/>
            <person name="Woesten M.M.S.M."/>
            <person name="Ussery D.W."/>
            <person name="Stolz J.F."/>
            <person name="Binnewies T.T."/>
            <person name="Hallin P.F."/>
            <person name="Wang G."/>
            <person name="Malek J.A."/>
            <person name="Rogosin A."/>
            <person name="Stanker L.H."/>
            <person name="Mandrell R.E."/>
        </authorList>
    </citation>
    <scope>NUCLEOTIDE SEQUENCE [LARGE SCALE GENOMIC DNA]</scope>
    <source>
        <strain evidence="3 4">RM4018</strain>
    </source>
</reference>
<dbReference type="RefSeq" id="WP_012013011.1">
    <property type="nucleotide sequence ID" value="NC_009850.1"/>
</dbReference>
<dbReference type="Pfam" id="PF14297">
    <property type="entry name" value="Lin1244_N"/>
    <property type="match status" value="1"/>
</dbReference>
<dbReference type="AlphaFoldDB" id="A8EUH9"/>
<evidence type="ECO:0000313" key="4">
    <source>
        <dbReference type="Proteomes" id="UP000001136"/>
    </source>
</evidence>
<evidence type="ECO:0000313" key="3">
    <source>
        <dbReference type="EMBL" id="ABV67603.1"/>
    </source>
</evidence>
<evidence type="ECO:0000256" key="1">
    <source>
        <dbReference type="SAM" id="Coils"/>
    </source>
</evidence>
<keyword evidence="1" id="KW-0175">Coiled coil</keyword>
<dbReference type="eggNOG" id="ENOG5030IT8">
    <property type="taxonomic scope" value="Bacteria"/>
</dbReference>
<name>A8EUH9_ALIB4</name>
<dbReference type="GeneID" id="25119908"/>
<proteinExistence type="predicted"/>
<gene>
    <name evidence="3" type="ordered locus">Abu_1347</name>
</gene>
<evidence type="ECO:0000259" key="2">
    <source>
        <dbReference type="Pfam" id="PF14297"/>
    </source>
</evidence>
<sequence length="212" mass="24893">MSANAKKETCYFSHDANAKDDFKVMLLIEELGLEGYGIFWVLIETLREQQNYKYPLKLLSVLARKYNTTLAKLEVVVRNYHLFVIEDDCFFYSSSLNRRMQKMEEVREQRVLSAKIGAQKRKQKQLEQLKQLQINLSINDSSEQMLSECSTNAKQIKEKKNKEKEIKSFSENEAEKFEQLNQQLLNKQISKDLKIKKLENLASSIKENEILI</sequence>
<dbReference type="KEGG" id="abu:Abu_1347"/>
<dbReference type="InterPro" id="IPR025400">
    <property type="entry name" value="Lin1244/Lin1753-like_N"/>
</dbReference>
<organism evidence="3 4">
    <name type="scientific">Aliarcobacter butzleri (strain RM4018)</name>
    <name type="common">Arcobacter butzleri</name>
    <dbReference type="NCBI Taxonomy" id="367737"/>
    <lineage>
        <taxon>Bacteria</taxon>
        <taxon>Pseudomonadati</taxon>
        <taxon>Campylobacterota</taxon>
        <taxon>Epsilonproteobacteria</taxon>
        <taxon>Campylobacterales</taxon>
        <taxon>Arcobacteraceae</taxon>
        <taxon>Aliarcobacter</taxon>
    </lineage>
</organism>
<protein>
    <recommendedName>
        <fullName evidence="2">Lin1244/Lin1753-like N-terminal domain-containing protein</fullName>
    </recommendedName>
</protein>
<dbReference type="HOGENOM" id="CLU_112774_0_0_7"/>
<feature type="coiled-coil region" evidence="1">
    <location>
        <begin position="115"/>
        <end position="187"/>
    </location>
</feature>
<keyword evidence="4" id="KW-1185">Reference proteome</keyword>
<dbReference type="STRING" id="367737.Abu_1347"/>
<feature type="domain" description="Lin1244/Lin1753-like N-terminal" evidence="2">
    <location>
        <begin position="11"/>
        <end position="95"/>
    </location>
</feature>